<sequence>MEKTSTSSYGVVLVTATSPEEADAIASSLVEARMAACVSITPVQSIYTWDGKVNRDQEWQLVIKTDLSQFDQLAAKIQELHSYDVPEIIGLPIIAGSEAYLQWISENVSVKKL</sequence>
<dbReference type="eggNOG" id="COG1324">
    <property type="taxonomic scope" value="Bacteria"/>
</dbReference>
<dbReference type="RefSeq" id="WP_006105373.1">
    <property type="nucleotide sequence ID" value="NZ_DS989870.1"/>
</dbReference>
<dbReference type="InterPro" id="IPR004323">
    <property type="entry name" value="Ion_tolerance_CutA"/>
</dbReference>
<dbReference type="AlphaFoldDB" id="B4W262"/>
<dbReference type="EMBL" id="DS989870">
    <property type="protein sequence ID" value="EDX71663.1"/>
    <property type="molecule type" value="Genomic_DNA"/>
</dbReference>
<evidence type="ECO:0000256" key="1">
    <source>
        <dbReference type="ARBA" id="ARBA00010169"/>
    </source>
</evidence>
<proteinExistence type="inferred from homology"/>
<dbReference type="Gene3D" id="3.30.70.120">
    <property type="match status" value="1"/>
</dbReference>
<dbReference type="InterPro" id="IPR011322">
    <property type="entry name" value="N-reg_PII-like_a/b"/>
</dbReference>
<dbReference type="PANTHER" id="PTHR23419">
    <property type="entry name" value="DIVALENT CATION TOLERANCE CUTA-RELATED"/>
    <property type="match status" value="1"/>
</dbReference>
<name>B4W262_9CYAN</name>
<dbReference type="PANTHER" id="PTHR23419:SF8">
    <property type="entry name" value="FI09726P"/>
    <property type="match status" value="1"/>
</dbReference>
<accession>B4W262</accession>
<protein>
    <submittedName>
        <fullName evidence="2">Divalent cation tolerance protein, CutA1 family</fullName>
    </submittedName>
</protein>
<dbReference type="GO" id="GO:0010038">
    <property type="term" value="P:response to metal ion"/>
    <property type="evidence" value="ECO:0007669"/>
    <property type="project" value="InterPro"/>
</dbReference>
<gene>
    <name evidence="2" type="ORF">MC7420_2329</name>
</gene>
<dbReference type="STRING" id="118168.MC7420_2329"/>
<dbReference type="Proteomes" id="UP000003835">
    <property type="component" value="Unassembled WGS sequence"/>
</dbReference>
<keyword evidence="3" id="KW-1185">Reference proteome</keyword>
<dbReference type="Pfam" id="PF03091">
    <property type="entry name" value="CutA1"/>
    <property type="match status" value="1"/>
</dbReference>
<dbReference type="SUPFAM" id="SSF54913">
    <property type="entry name" value="GlnB-like"/>
    <property type="match status" value="1"/>
</dbReference>
<evidence type="ECO:0000313" key="3">
    <source>
        <dbReference type="Proteomes" id="UP000003835"/>
    </source>
</evidence>
<comment type="similarity">
    <text evidence="1">Belongs to the CutA family.</text>
</comment>
<dbReference type="OrthoDB" id="37622at2"/>
<dbReference type="HOGENOM" id="CLU_098807_3_1_3"/>
<evidence type="ECO:0000313" key="2">
    <source>
        <dbReference type="EMBL" id="EDX71663.1"/>
    </source>
</evidence>
<organism evidence="2 3">
    <name type="scientific">Coleofasciculus chthonoplastes PCC 7420</name>
    <dbReference type="NCBI Taxonomy" id="118168"/>
    <lineage>
        <taxon>Bacteria</taxon>
        <taxon>Bacillati</taxon>
        <taxon>Cyanobacteriota</taxon>
        <taxon>Cyanophyceae</taxon>
        <taxon>Coleofasciculales</taxon>
        <taxon>Coleofasciculaceae</taxon>
        <taxon>Coleofasciculus</taxon>
    </lineage>
</organism>
<dbReference type="InterPro" id="IPR015867">
    <property type="entry name" value="N-reg_PII/ATP_PRibTrfase_C"/>
</dbReference>
<reference evidence="2 3" key="1">
    <citation type="submission" date="2008-07" db="EMBL/GenBank/DDBJ databases">
        <authorList>
            <person name="Tandeau de Marsac N."/>
            <person name="Ferriera S."/>
            <person name="Johnson J."/>
            <person name="Kravitz S."/>
            <person name="Beeson K."/>
            <person name="Sutton G."/>
            <person name="Rogers Y.-H."/>
            <person name="Friedman R."/>
            <person name="Frazier M."/>
            <person name="Venter J.C."/>
        </authorList>
    </citation>
    <scope>NUCLEOTIDE SEQUENCE [LARGE SCALE GENOMIC DNA]</scope>
    <source>
        <strain evidence="2 3">PCC 7420</strain>
    </source>
</reference>
<dbReference type="GO" id="GO:0005507">
    <property type="term" value="F:copper ion binding"/>
    <property type="evidence" value="ECO:0007669"/>
    <property type="project" value="TreeGrafter"/>
</dbReference>